<sequence length="204" mass="24557">MDSNKNFMNRTKPTKEKENQLKTQEESVRREQKCKAQVQKKIKNSQIYTDKIHNYKLEIQDLSAKINARIWYYKQAEKSAIKIQKVYRGHLTRHLYADEVSVINGFTLKKILKDIKKSDDYNLFYTGKRTVWAAGVINRFMKRIIFLLKIRRIEEVYKHLKSVKEAETCKNLRMDIRIFVANMRIKHDIKKKFGRDYCEIIKYV</sequence>
<organism evidence="2 3">
    <name type="scientific">Stentor coeruleus</name>
    <dbReference type="NCBI Taxonomy" id="5963"/>
    <lineage>
        <taxon>Eukaryota</taxon>
        <taxon>Sar</taxon>
        <taxon>Alveolata</taxon>
        <taxon>Ciliophora</taxon>
        <taxon>Postciliodesmatophora</taxon>
        <taxon>Heterotrichea</taxon>
        <taxon>Heterotrichida</taxon>
        <taxon>Stentoridae</taxon>
        <taxon>Stentor</taxon>
    </lineage>
</organism>
<dbReference type="PROSITE" id="PS50096">
    <property type="entry name" value="IQ"/>
    <property type="match status" value="1"/>
</dbReference>
<evidence type="ECO:0000313" key="2">
    <source>
        <dbReference type="EMBL" id="OMJ75187.1"/>
    </source>
</evidence>
<dbReference type="SMART" id="SM00015">
    <property type="entry name" value="IQ"/>
    <property type="match status" value="1"/>
</dbReference>
<dbReference type="AlphaFoldDB" id="A0A1R2BEI7"/>
<evidence type="ECO:0000313" key="3">
    <source>
        <dbReference type="Proteomes" id="UP000187209"/>
    </source>
</evidence>
<dbReference type="Proteomes" id="UP000187209">
    <property type="component" value="Unassembled WGS sequence"/>
</dbReference>
<feature type="compositionally biased region" description="Polar residues" evidence="1">
    <location>
        <begin position="1"/>
        <end position="11"/>
    </location>
</feature>
<feature type="compositionally biased region" description="Basic and acidic residues" evidence="1">
    <location>
        <begin position="13"/>
        <end position="32"/>
    </location>
</feature>
<accession>A0A1R2BEI7</accession>
<proteinExistence type="predicted"/>
<name>A0A1R2BEI7_9CILI</name>
<feature type="region of interest" description="Disordered" evidence="1">
    <location>
        <begin position="1"/>
        <end position="32"/>
    </location>
</feature>
<dbReference type="EMBL" id="MPUH01000705">
    <property type="protein sequence ID" value="OMJ75187.1"/>
    <property type="molecule type" value="Genomic_DNA"/>
</dbReference>
<dbReference type="InterPro" id="IPR000048">
    <property type="entry name" value="IQ_motif_EF-hand-BS"/>
</dbReference>
<evidence type="ECO:0000256" key="1">
    <source>
        <dbReference type="SAM" id="MobiDB-lite"/>
    </source>
</evidence>
<gene>
    <name evidence="2" type="ORF">SteCoe_25738</name>
</gene>
<dbReference type="Pfam" id="PF00612">
    <property type="entry name" value="IQ"/>
    <property type="match status" value="1"/>
</dbReference>
<comment type="caution">
    <text evidence="2">The sequence shown here is derived from an EMBL/GenBank/DDBJ whole genome shotgun (WGS) entry which is preliminary data.</text>
</comment>
<protein>
    <submittedName>
        <fullName evidence="2">Uncharacterized protein</fullName>
    </submittedName>
</protein>
<keyword evidence="3" id="KW-1185">Reference proteome</keyword>
<reference evidence="2 3" key="1">
    <citation type="submission" date="2016-11" db="EMBL/GenBank/DDBJ databases">
        <title>The macronuclear genome of Stentor coeruleus: a giant cell with tiny introns.</title>
        <authorList>
            <person name="Slabodnick M."/>
            <person name="Ruby J.G."/>
            <person name="Reiff S.B."/>
            <person name="Swart E.C."/>
            <person name="Gosai S."/>
            <person name="Prabakaran S."/>
            <person name="Witkowska E."/>
            <person name="Larue G.E."/>
            <person name="Fisher S."/>
            <person name="Freeman R.M."/>
            <person name="Gunawardena J."/>
            <person name="Chu W."/>
            <person name="Stover N.A."/>
            <person name="Gregory B.D."/>
            <person name="Nowacki M."/>
            <person name="Derisi J."/>
            <person name="Roy S.W."/>
            <person name="Marshall W.F."/>
            <person name="Sood P."/>
        </authorList>
    </citation>
    <scope>NUCLEOTIDE SEQUENCE [LARGE SCALE GENOMIC DNA]</scope>
    <source>
        <strain evidence="2">WM001</strain>
    </source>
</reference>